<name>A0ABQ9WHH8_SAGOE</name>
<feature type="non-terminal residue" evidence="2">
    <location>
        <position position="1"/>
    </location>
</feature>
<protein>
    <submittedName>
        <fullName evidence="2">Uncharacterized protein</fullName>
    </submittedName>
</protein>
<evidence type="ECO:0000313" key="2">
    <source>
        <dbReference type="EMBL" id="KAK2121122.1"/>
    </source>
</evidence>
<evidence type="ECO:0000313" key="3">
    <source>
        <dbReference type="Proteomes" id="UP001266305"/>
    </source>
</evidence>
<evidence type="ECO:0000256" key="1">
    <source>
        <dbReference type="SAM" id="MobiDB-lite"/>
    </source>
</evidence>
<comment type="caution">
    <text evidence="2">The sequence shown here is derived from an EMBL/GenBank/DDBJ whole genome shotgun (WGS) entry which is preliminary data.</text>
</comment>
<reference evidence="2 3" key="1">
    <citation type="submission" date="2023-05" db="EMBL/GenBank/DDBJ databases">
        <title>B98-5 Cell Line De Novo Hybrid Assembly: An Optical Mapping Approach.</title>
        <authorList>
            <person name="Kananen K."/>
            <person name="Auerbach J.A."/>
            <person name="Kautto E."/>
            <person name="Blachly J.S."/>
        </authorList>
    </citation>
    <scope>NUCLEOTIDE SEQUENCE [LARGE SCALE GENOMIC DNA]</scope>
    <source>
        <strain evidence="2">B95-8</strain>
        <tissue evidence="2">Cell line</tissue>
    </source>
</reference>
<gene>
    <name evidence="2" type="ORF">P7K49_002508</name>
</gene>
<feature type="region of interest" description="Disordered" evidence="1">
    <location>
        <begin position="38"/>
        <end position="57"/>
    </location>
</feature>
<proteinExistence type="predicted"/>
<sequence>DGGLPLGPLASREHYNLNELTFSGKLLSTLSSTAHAALPVGEPQHTAQATELRVLSH</sequence>
<dbReference type="EMBL" id="JASSZA010000001">
    <property type="protein sequence ID" value="KAK2121122.1"/>
    <property type="molecule type" value="Genomic_DNA"/>
</dbReference>
<organism evidence="2 3">
    <name type="scientific">Saguinus oedipus</name>
    <name type="common">Cotton-top tamarin</name>
    <name type="synonym">Oedipomidas oedipus</name>
    <dbReference type="NCBI Taxonomy" id="9490"/>
    <lineage>
        <taxon>Eukaryota</taxon>
        <taxon>Metazoa</taxon>
        <taxon>Chordata</taxon>
        <taxon>Craniata</taxon>
        <taxon>Vertebrata</taxon>
        <taxon>Euteleostomi</taxon>
        <taxon>Mammalia</taxon>
        <taxon>Eutheria</taxon>
        <taxon>Euarchontoglires</taxon>
        <taxon>Primates</taxon>
        <taxon>Haplorrhini</taxon>
        <taxon>Platyrrhini</taxon>
        <taxon>Cebidae</taxon>
        <taxon>Callitrichinae</taxon>
        <taxon>Saguinus</taxon>
    </lineage>
</organism>
<dbReference type="Proteomes" id="UP001266305">
    <property type="component" value="Unassembled WGS sequence"/>
</dbReference>
<accession>A0ABQ9WHH8</accession>
<keyword evidence="3" id="KW-1185">Reference proteome</keyword>